<comment type="similarity">
    <text evidence="2">Belongs to the NAD(P)-dependent epimerase/dehydratase family. Dihydroflavonol-4-reductase subfamily.</text>
</comment>
<dbReference type="RefSeq" id="XP_007680302.1">
    <property type="nucleotide sequence ID" value="XM_007682112.1"/>
</dbReference>
<dbReference type="KEGG" id="bcom:BAUCODRAFT_27580"/>
<reference evidence="4 5" key="1">
    <citation type="journal article" date="2012" name="PLoS Pathog.">
        <title>Diverse lifestyles and strategies of plant pathogenesis encoded in the genomes of eighteen Dothideomycetes fungi.</title>
        <authorList>
            <person name="Ohm R.A."/>
            <person name="Feau N."/>
            <person name="Henrissat B."/>
            <person name="Schoch C.L."/>
            <person name="Horwitz B.A."/>
            <person name="Barry K.W."/>
            <person name="Condon B.J."/>
            <person name="Copeland A.C."/>
            <person name="Dhillon B."/>
            <person name="Glaser F."/>
            <person name="Hesse C.N."/>
            <person name="Kosti I."/>
            <person name="LaButti K."/>
            <person name="Lindquist E.A."/>
            <person name="Lucas S."/>
            <person name="Salamov A.A."/>
            <person name="Bradshaw R.E."/>
            <person name="Ciuffetti L."/>
            <person name="Hamelin R.C."/>
            <person name="Kema G.H.J."/>
            <person name="Lawrence C."/>
            <person name="Scott J.A."/>
            <person name="Spatafora J.W."/>
            <person name="Turgeon B.G."/>
            <person name="de Wit P.J.G.M."/>
            <person name="Zhong S."/>
            <person name="Goodwin S.B."/>
            <person name="Grigoriev I.V."/>
        </authorList>
    </citation>
    <scope>NUCLEOTIDE SEQUENCE [LARGE SCALE GENOMIC DNA]</scope>
    <source>
        <strain evidence="4 5">UAMH 10762</strain>
    </source>
</reference>
<dbReference type="SUPFAM" id="SSF51735">
    <property type="entry name" value="NAD(P)-binding Rossmann-fold domains"/>
    <property type="match status" value="1"/>
</dbReference>
<dbReference type="InterPro" id="IPR001509">
    <property type="entry name" value="Epimerase_deHydtase"/>
</dbReference>
<keyword evidence="5" id="KW-1185">Reference proteome</keyword>
<evidence type="ECO:0000256" key="1">
    <source>
        <dbReference type="ARBA" id="ARBA00023002"/>
    </source>
</evidence>
<evidence type="ECO:0000259" key="3">
    <source>
        <dbReference type="Pfam" id="PF01370"/>
    </source>
</evidence>
<name>M2M7G2_BAUPA</name>
<accession>M2M7G2</accession>
<dbReference type="GO" id="GO:0016616">
    <property type="term" value="F:oxidoreductase activity, acting on the CH-OH group of donors, NAD or NADP as acceptor"/>
    <property type="evidence" value="ECO:0007669"/>
    <property type="project" value="TreeGrafter"/>
</dbReference>
<dbReference type="HOGENOM" id="CLU_007383_9_2_1"/>
<dbReference type="Gene3D" id="3.40.50.720">
    <property type="entry name" value="NAD(P)-binding Rossmann-like Domain"/>
    <property type="match status" value="1"/>
</dbReference>
<dbReference type="OrthoDB" id="2735536at2759"/>
<dbReference type="PANTHER" id="PTHR10366">
    <property type="entry name" value="NAD DEPENDENT EPIMERASE/DEHYDRATASE"/>
    <property type="match status" value="1"/>
</dbReference>
<dbReference type="GeneID" id="19110595"/>
<gene>
    <name evidence="4" type="ORF">BAUCODRAFT_27580</name>
</gene>
<keyword evidence="1" id="KW-0560">Oxidoreductase</keyword>
<feature type="domain" description="NAD-dependent epimerase/dehydratase" evidence="3">
    <location>
        <begin position="15"/>
        <end position="200"/>
    </location>
</feature>
<dbReference type="eggNOG" id="KOG1502">
    <property type="taxonomic scope" value="Eukaryota"/>
</dbReference>
<sequence>MSPPSDAVLRAGSLILVTGANGFLASRIVDELLASGYRVRGTVRDPVKQSWLQDHFDKTYGSDQFELVGVRDLKEEGSLNQVVKGCAGLVHVASNVSFSPDPNVVVTETVTLTLNALKAAASESSLSRFVLTSSSIAAAQSRYNEPYDLTPEMWNTKAVEAAWAPPPYEMDRAVAVYGASKTQAEQAMWKFVEEQKPHFVVNAVLPDFICGLPVKLEKQGYGPSCGMLYALWNHDDRFKLLYPQFLVDAGDAALLHIVALLKPDVRNERIFAYAHNRTWTDTIPRLRRMYPNHTFPDPPENEGVDMANVIGQKRAEELLKWMGQPGWRPMEESLKEVCDTMQ</sequence>
<evidence type="ECO:0000313" key="4">
    <source>
        <dbReference type="EMBL" id="EMC92261.1"/>
    </source>
</evidence>
<dbReference type="InterPro" id="IPR050425">
    <property type="entry name" value="NAD(P)_dehydrat-like"/>
</dbReference>
<evidence type="ECO:0000313" key="5">
    <source>
        <dbReference type="Proteomes" id="UP000011761"/>
    </source>
</evidence>
<dbReference type="AlphaFoldDB" id="M2M7G2"/>
<dbReference type="Proteomes" id="UP000011761">
    <property type="component" value="Unassembled WGS sequence"/>
</dbReference>
<dbReference type="PANTHER" id="PTHR10366:SF562">
    <property type="entry name" value="ALDEHYDE REDUCTASE II (AFU_ORTHOLOGUE AFUA_1G11360)"/>
    <property type="match status" value="1"/>
</dbReference>
<dbReference type="Pfam" id="PF01370">
    <property type="entry name" value="Epimerase"/>
    <property type="match status" value="1"/>
</dbReference>
<evidence type="ECO:0000256" key="2">
    <source>
        <dbReference type="ARBA" id="ARBA00023445"/>
    </source>
</evidence>
<dbReference type="OMA" id="RIFAYAH"/>
<proteinExistence type="inferred from homology"/>
<dbReference type="STRING" id="717646.M2M7G2"/>
<organism evidence="4 5">
    <name type="scientific">Baudoinia panamericana (strain UAMH 10762)</name>
    <name type="common">Angels' share fungus</name>
    <name type="synonym">Baudoinia compniacensis (strain UAMH 10762)</name>
    <dbReference type="NCBI Taxonomy" id="717646"/>
    <lineage>
        <taxon>Eukaryota</taxon>
        <taxon>Fungi</taxon>
        <taxon>Dikarya</taxon>
        <taxon>Ascomycota</taxon>
        <taxon>Pezizomycotina</taxon>
        <taxon>Dothideomycetes</taxon>
        <taxon>Dothideomycetidae</taxon>
        <taxon>Mycosphaerellales</taxon>
        <taxon>Teratosphaeriaceae</taxon>
        <taxon>Baudoinia</taxon>
    </lineage>
</organism>
<dbReference type="InterPro" id="IPR036291">
    <property type="entry name" value="NAD(P)-bd_dom_sf"/>
</dbReference>
<dbReference type="EMBL" id="KB445562">
    <property type="protein sequence ID" value="EMC92261.1"/>
    <property type="molecule type" value="Genomic_DNA"/>
</dbReference>
<protein>
    <recommendedName>
        <fullName evidence="3">NAD-dependent epimerase/dehydratase domain-containing protein</fullName>
    </recommendedName>
</protein>